<evidence type="ECO:0000313" key="2">
    <source>
        <dbReference type="Proteomes" id="UP001596116"/>
    </source>
</evidence>
<gene>
    <name evidence="1" type="ORF">ACFMB1_08810</name>
</gene>
<dbReference type="RefSeq" id="WP_379878911.1">
    <property type="nucleotide sequence ID" value="NZ_JBHPON010000001.1"/>
</dbReference>
<sequence length="208" mass="21677">MVLRRDVLVGGGIGIATFGSAMVSGRAFGAEQMPVSHDVSLFLIDSSIDGAADAASVAARGSVSILRYTGDIGAPWIDHLEPSWRNAPRPVIGVTFAGAFFCLEQLARSYGLVCTFRSSLPMTGQTGSLSPFASVNRNIFAMSAGENMAIGALFSSALHLAALPVIRGRKAIAVNQSEAGDTPLLWLLQPLGARDTPGSKRAIAMAKS</sequence>
<name>A0ABW1KWD5_9PROT</name>
<dbReference type="Proteomes" id="UP001596116">
    <property type="component" value="Unassembled WGS sequence"/>
</dbReference>
<evidence type="ECO:0000313" key="1">
    <source>
        <dbReference type="EMBL" id="MFC6035640.1"/>
    </source>
</evidence>
<dbReference type="EMBL" id="JBHPON010000001">
    <property type="protein sequence ID" value="MFC6035640.1"/>
    <property type="molecule type" value="Genomic_DNA"/>
</dbReference>
<comment type="caution">
    <text evidence="1">The sequence shown here is derived from an EMBL/GenBank/DDBJ whole genome shotgun (WGS) entry which is preliminary data.</text>
</comment>
<accession>A0ABW1KWD5</accession>
<organism evidence="1 2">
    <name type="scientific">Hyphococcus aureus</name>
    <dbReference type="NCBI Taxonomy" id="2666033"/>
    <lineage>
        <taxon>Bacteria</taxon>
        <taxon>Pseudomonadati</taxon>
        <taxon>Pseudomonadota</taxon>
        <taxon>Alphaproteobacteria</taxon>
        <taxon>Parvularculales</taxon>
        <taxon>Parvularculaceae</taxon>
        <taxon>Hyphococcus</taxon>
    </lineage>
</organism>
<reference evidence="1 2" key="1">
    <citation type="submission" date="2024-09" db="EMBL/GenBank/DDBJ databases">
        <authorList>
            <person name="Zhang Z.-H."/>
        </authorList>
    </citation>
    <scope>NUCLEOTIDE SEQUENCE [LARGE SCALE GENOMIC DNA]</scope>
    <source>
        <strain evidence="1 2">HHTR114</strain>
    </source>
</reference>
<protein>
    <submittedName>
        <fullName evidence="1">Uncharacterized protein</fullName>
    </submittedName>
</protein>
<keyword evidence="2" id="KW-1185">Reference proteome</keyword>
<proteinExistence type="predicted"/>